<dbReference type="PANTHER" id="PTHR46579">
    <property type="entry name" value="F5/8 TYPE C DOMAIN-CONTAINING PROTEIN-RELATED"/>
    <property type="match status" value="1"/>
</dbReference>
<dbReference type="EMBL" id="CAJVPY010024615">
    <property type="protein sequence ID" value="CAG8786983.1"/>
    <property type="molecule type" value="Genomic_DNA"/>
</dbReference>
<sequence>DQPLTNAEHRRIALQYKNSNLTIQKKLFQQYGIRWTCTSKHIVQYAWMNDNSPKLSIKDLYEIQKQIDTTPLPVDMGHINFKITSGFDALTANQWKIWVLVYSTYILRQFLNEDDQ</sequence>
<name>A0A9N9JM09_9GLOM</name>
<reference evidence="1" key="1">
    <citation type="submission" date="2021-06" db="EMBL/GenBank/DDBJ databases">
        <authorList>
            <person name="Kallberg Y."/>
            <person name="Tangrot J."/>
            <person name="Rosling A."/>
        </authorList>
    </citation>
    <scope>NUCLEOTIDE SEQUENCE</scope>
    <source>
        <strain evidence="1">MA453B</strain>
    </source>
</reference>
<accession>A0A9N9JM09</accession>
<dbReference type="PANTHER" id="PTHR46579:SF2">
    <property type="entry name" value="C2H2-TYPE DOMAIN-CONTAINING PROTEIN"/>
    <property type="match status" value="1"/>
</dbReference>
<comment type="caution">
    <text evidence="1">The sequence shown here is derived from an EMBL/GenBank/DDBJ whole genome shotgun (WGS) entry which is preliminary data.</text>
</comment>
<organism evidence="1 2">
    <name type="scientific">Dentiscutata erythropus</name>
    <dbReference type="NCBI Taxonomy" id="1348616"/>
    <lineage>
        <taxon>Eukaryota</taxon>
        <taxon>Fungi</taxon>
        <taxon>Fungi incertae sedis</taxon>
        <taxon>Mucoromycota</taxon>
        <taxon>Glomeromycotina</taxon>
        <taxon>Glomeromycetes</taxon>
        <taxon>Diversisporales</taxon>
        <taxon>Gigasporaceae</taxon>
        <taxon>Dentiscutata</taxon>
    </lineage>
</organism>
<feature type="non-terminal residue" evidence="1">
    <location>
        <position position="116"/>
    </location>
</feature>
<dbReference type="OrthoDB" id="2421950at2759"/>
<evidence type="ECO:0000313" key="1">
    <source>
        <dbReference type="EMBL" id="CAG8786983.1"/>
    </source>
</evidence>
<dbReference type="Proteomes" id="UP000789405">
    <property type="component" value="Unassembled WGS sequence"/>
</dbReference>
<keyword evidence="2" id="KW-1185">Reference proteome</keyword>
<gene>
    <name evidence="1" type="ORF">DERYTH_LOCUS20618</name>
</gene>
<evidence type="ECO:0000313" key="2">
    <source>
        <dbReference type="Proteomes" id="UP000789405"/>
    </source>
</evidence>
<dbReference type="AlphaFoldDB" id="A0A9N9JM09"/>
<protein>
    <submittedName>
        <fullName evidence="1">13182_t:CDS:1</fullName>
    </submittedName>
</protein>
<proteinExistence type="predicted"/>